<dbReference type="AlphaFoldDB" id="I7LA63"/>
<protein>
    <submittedName>
        <fullName evidence="1">Uncharacterized protein</fullName>
    </submittedName>
</protein>
<proteinExistence type="predicted"/>
<gene>
    <name evidence="1" type="ORF">BN55_01340</name>
</gene>
<name>I7LA63_9LACO</name>
<dbReference type="Proteomes" id="UP000009320">
    <property type="component" value="Unassembled WGS sequence"/>
</dbReference>
<reference evidence="1 2" key="1">
    <citation type="submission" date="2012-06" db="EMBL/GenBank/DDBJ databases">
        <title>Draft Genome Sequence of Lactobacillus hominis Strain CRBIP 24.179T, isolated from human intestine.</title>
        <authorList>
            <person name="Cousin S."/>
            <person name="Ma L."/>
            <person name="Bizet C."/>
            <person name="Loux V."/>
            <person name="Bouchier C."/>
            <person name="Clermont D."/>
            <person name="Creno S."/>
        </authorList>
    </citation>
    <scope>NUCLEOTIDE SEQUENCE [LARGE SCALE GENOMIC DNA]</scope>
    <source>
        <strain evidence="2">CRBIP 24.179T</strain>
    </source>
</reference>
<evidence type="ECO:0000313" key="2">
    <source>
        <dbReference type="Proteomes" id="UP000009320"/>
    </source>
</evidence>
<evidence type="ECO:0000313" key="1">
    <source>
        <dbReference type="EMBL" id="CCI81979.1"/>
    </source>
</evidence>
<dbReference type="EMBL" id="CAKE01000011">
    <property type="protein sequence ID" value="CCI81979.1"/>
    <property type="molecule type" value="Genomic_DNA"/>
</dbReference>
<sequence>MKDFKNIDEQIEILKNRGLVFKDLNSKISSY</sequence>
<keyword evidence="2" id="KW-1185">Reference proteome</keyword>
<organism evidence="1 2">
    <name type="scientific">Lactobacillus hominis DSM 23910 = CRBIP 24.179</name>
    <dbReference type="NCBI Taxonomy" id="1423758"/>
    <lineage>
        <taxon>Bacteria</taxon>
        <taxon>Bacillati</taxon>
        <taxon>Bacillota</taxon>
        <taxon>Bacilli</taxon>
        <taxon>Lactobacillales</taxon>
        <taxon>Lactobacillaceae</taxon>
        <taxon>Lactobacillus</taxon>
    </lineage>
</organism>
<comment type="caution">
    <text evidence="1">The sequence shown here is derived from an EMBL/GenBank/DDBJ whole genome shotgun (WGS) entry which is preliminary data.</text>
</comment>
<accession>I7LA63</accession>